<dbReference type="EMBL" id="JANWTC010000005">
    <property type="protein sequence ID" value="MCS5479719.1"/>
    <property type="molecule type" value="Genomic_DNA"/>
</dbReference>
<evidence type="ECO:0000313" key="4">
    <source>
        <dbReference type="Proteomes" id="UP001205965"/>
    </source>
</evidence>
<name>A0ABT2G0K3_9CORY</name>
<dbReference type="Proteomes" id="UP001205965">
    <property type="component" value="Unassembled WGS sequence"/>
</dbReference>
<protein>
    <recommendedName>
        <fullName evidence="5">Secreted protein</fullName>
    </recommendedName>
</protein>
<keyword evidence="2" id="KW-0732">Signal</keyword>
<feature type="signal peptide" evidence="2">
    <location>
        <begin position="1"/>
        <end position="26"/>
    </location>
</feature>
<keyword evidence="4" id="KW-1185">Reference proteome</keyword>
<gene>
    <name evidence="3" type="ORF">NYP18_08610</name>
</gene>
<feature type="region of interest" description="Disordered" evidence="1">
    <location>
        <begin position="94"/>
        <end position="122"/>
    </location>
</feature>
<feature type="compositionally biased region" description="Low complexity" evidence="1">
    <location>
        <begin position="101"/>
        <end position="122"/>
    </location>
</feature>
<evidence type="ECO:0000313" key="3">
    <source>
        <dbReference type="EMBL" id="MCS5479719.1"/>
    </source>
</evidence>
<proteinExistence type="predicted"/>
<organism evidence="3 4">
    <name type="scientific">Corynebacterium lemuris</name>
    <dbReference type="NCBI Taxonomy" id="1859292"/>
    <lineage>
        <taxon>Bacteria</taxon>
        <taxon>Bacillati</taxon>
        <taxon>Actinomycetota</taxon>
        <taxon>Actinomycetes</taxon>
        <taxon>Mycobacteriales</taxon>
        <taxon>Corynebacteriaceae</taxon>
        <taxon>Corynebacterium</taxon>
    </lineage>
</organism>
<comment type="caution">
    <text evidence="3">The sequence shown here is derived from an EMBL/GenBank/DDBJ whole genome shotgun (WGS) entry which is preliminary data.</text>
</comment>
<accession>A0ABT2G0K3</accession>
<evidence type="ECO:0000256" key="2">
    <source>
        <dbReference type="SAM" id="SignalP"/>
    </source>
</evidence>
<sequence>MRKFRNTMTAFAVAGLVATTPAIAHADIVDDYLAAIPAGQISCQQANNYWTNADDYQSKRSQALLGANFHPRGGEIRAAVSRVDEAAHRCGLVGGGGQNNQAPAPAAPAQQAPAPAQQAPAPAAPAVNTVTVAGQTVPVPEVLSPVVTWLRDVLGNLGIRI</sequence>
<dbReference type="RefSeq" id="WP_259427786.1">
    <property type="nucleotide sequence ID" value="NZ_JANWTC010000005.1"/>
</dbReference>
<feature type="chain" id="PRO_5046663390" description="Secreted protein" evidence="2">
    <location>
        <begin position="27"/>
        <end position="161"/>
    </location>
</feature>
<evidence type="ECO:0008006" key="5">
    <source>
        <dbReference type="Google" id="ProtNLM"/>
    </source>
</evidence>
<reference evidence="3 4" key="1">
    <citation type="submission" date="2022-08" db="EMBL/GenBank/DDBJ databases">
        <title>YIM 101645 draft genome.</title>
        <authorList>
            <person name="Chen X."/>
        </authorList>
    </citation>
    <scope>NUCLEOTIDE SEQUENCE [LARGE SCALE GENOMIC DNA]</scope>
    <source>
        <strain evidence="3 4">YIM 101645</strain>
    </source>
</reference>
<evidence type="ECO:0000256" key="1">
    <source>
        <dbReference type="SAM" id="MobiDB-lite"/>
    </source>
</evidence>